<protein>
    <submittedName>
        <fullName evidence="2">Tail fiber domain-containing protein</fullName>
    </submittedName>
</protein>
<dbReference type="InterPro" id="IPR036388">
    <property type="entry name" value="WH-like_DNA-bd_sf"/>
</dbReference>
<comment type="caution">
    <text evidence="2">The sequence shown here is derived from an EMBL/GenBank/DDBJ whole genome shotgun (WGS) entry which is preliminary data.</text>
</comment>
<dbReference type="EMBL" id="JAUKTR010000006">
    <property type="protein sequence ID" value="MDO1560432.1"/>
    <property type="molecule type" value="Genomic_DNA"/>
</dbReference>
<proteinExistence type="predicted"/>
<accession>A0ABT8SPC6</accession>
<keyword evidence="3" id="KW-1185">Reference proteome</keyword>
<dbReference type="PROSITE" id="PS51688">
    <property type="entry name" value="ICA"/>
    <property type="match status" value="1"/>
</dbReference>
<dbReference type="Proteomes" id="UP001169063">
    <property type="component" value="Unassembled WGS sequence"/>
</dbReference>
<dbReference type="RefSeq" id="WP_302110863.1">
    <property type="nucleotide sequence ID" value="NZ_JAUKTR010000006.1"/>
</dbReference>
<dbReference type="Gene3D" id="1.10.10.10">
    <property type="entry name" value="Winged helix-like DNA-binding domain superfamily/Winged helix DNA-binding domain"/>
    <property type="match status" value="1"/>
</dbReference>
<feature type="domain" description="Peptidase S74" evidence="1">
    <location>
        <begin position="338"/>
        <end position="533"/>
    </location>
</feature>
<evidence type="ECO:0000313" key="2">
    <source>
        <dbReference type="EMBL" id="MDO1560432.1"/>
    </source>
</evidence>
<sequence>MTDFNLTFVGARGYSDADIARQAGLVATTASDIEAVFAIKNRTIGAVAASTANVNILSAPASLDGVTLASGDRVLLWTQSAAAENGVWVFNGAGSALTRWTGADAWHELPGLVIGVQSGSTYANTAWQVFSPHGGTLGTTSVDIKRLAGSYTALLGIASTWLAQQGFSSGLTFGSGSAVGPGCAVFGDTNTGFFAPGADTLAVTTGGVERARWLSNGKVGIGITAPITHLHVKALDTTGPVVGSDQVVIAGGSLHYSMYAAGVLRMGIGLAGAETGSNAGSDLRIFAYTDAGGFRGACLTISRAAGHITPGADNTQNMGSASLRFNTYYGGTGTINTSDAREKTLLEAPPQAFFDAILSVPLVQFQWNDAIAAKGAENARIHYGPTAQAVRDALIAAGFDPSRYALFCEDEISAPVTKMVEVQRQKVRTIATSESVVEIIDGQAVQRTIEREIEEPLFEEMPLFDEAGEPVMNGEAQAVWRRPVMETVEVEERVMEPTGETRLGLRLDQFDRYRTEAVNRKAQAALDALAALQAP</sequence>
<dbReference type="InterPro" id="IPR030392">
    <property type="entry name" value="S74_ICA"/>
</dbReference>
<name>A0ABT8SPC6_9CAUL</name>
<evidence type="ECO:0000313" key="3">
    <source>
        <dbReference type="Proteomes" id="UP001169063"/>
    </source>
</evidence>
<evidence type="ECO:0000259" key="1">
    <source>
        <dbReference type="PROSITE" id="PS51688"/>
    </source>
</evidence>
<organism evidence="2 3">
    <name type="scientific">Peiella sedimenti</name>
    <dbReference type="NCBI Taxonomy" id="3061083"/>
    <lineage>
        <taxon>Bacteria</taxon>
        <taxon>Pseudomonadati</taxon>
        <taxon>Pseudomonadota</taxon>
        <taxon>Alphaproteobacteria</taxon>
        <taxon>Caulobacterales</taxon>
        <taxon>Caulobacteraceae</taxon>
        <taxon>Peiella</taxon>
    </lineage>
</organism>
<dbReference type="Pfam" id="PF13884">
    <property type="entry name" value="Peptidase_S74"/>
    <property type="match status" value="1"/>
</dbReference>
<reference evidence="2" key="1">
    <citation type="submission" date="2023-07" db="EMBL/GenBank/DDBJ databases">
        <title>Brevundimonas soil sp. nov., isolated from the soil of chemical plant.</title>
        <authorList>
            <person name="Wu N."/>
        </authorList>
    </citation>
    <scope>NUCLEOTIDE SEQUENCE</scope>
    <source>
        <strain evidence="2">XZ-24</strain>
    </source>
</reference>
<gene>
    <name evidence="2" type="ORF">Q0812_13435</name>
</gene>